<dbReference type="AlphaFoldDB" id="A0A7H9B4D3"/>
<accession>A0A7H9B4D3</accession>
<dbReference type="Proteomes" id="UP000509704">
    <property type="component" value="Chromosome 6"/>
</dbReference>
<protein>
    <submittedName>
        <fullName evidence="1">Uncharacterized protein</fullName>
    </submittedName>
</protein>
<gene>
    <name evidence="1" type="ORF">HG535_0F00580</name>
</gene>
<dbReference type="KEGG" id="zmk:HG535_0F00580"/>
<evidence type="ECO:0000313" key="2">
    <source>
        <dbReference type="Proteomes" id="UP000509704"/>
    </source>
</evidence>
<name>A0A7H9B4D3_ZYGMR</name>
<sequence length="552" mass="64585">MVSQEEFKSILQASCRFLNQNDLTSLALTSKSVCHSIAVQQLYHSISITRDPVIRSNECLLDAGRTYVSGYRALKKTDDQNDLFLYDRIERLMESSKLQHVKEIDIQDSLFSDEECGNLLIRKFLDRVIELDKIESIDIRNDHLFLEHYPNILGLTNLKKIKIVDTDALSKIRSFSKLKKIEWIVEQPRLTKQLLTPHVVDFFNKRIEACEFIVDNINSSSFQIIQFFYENGIQCENLRSLKFNHLYGINVHSEHHKDASLKWLKDVVCLEKLKTLELGISSENIDHDLIDDFLEELAPHLKSLRNLALIETTPEQNSDCTLKEVWDLTINRFILRIPDIGLNLHTLSISHKTPLNGLCSSAVQGNYTRRRVLYETVLPKLTSLRNLIAPNMLQSLSVYEVLACDILWNGCECSYCKKVLPVFDEYIMNHQYYSRYNGRYMDIIPTVFFSYAGDYLSRRFNNRVEWDTKVFDTAPLYRCWNFRGYEQIHHFDNYEDLFDESAFGPLCKVISHFFNGYMDYLVKFLPNLEMAMFSGIYYTIDKEANTYECIYD</sequence>
<proteinExistence type="predicted"/>
<keyword evidence="2" id="KW-1185">Reference proteome</keyword>
<evidence type="ECO:0000313" key="1">
    <source>
        <dbReference type="EMBL" id="QLG73548.1"/>
    </source>
</evidence>
<dbReference type="GeneID" id="59237308"/>
<dbReference type="OrthoDB" id="3976101at2759"/>
<dbReference type="EMBL" id="CP058609">
    <property type="protein sequence ID" value="QLG73548.1"/>
    <property type="molecule type" value="Genomic_DNA"/>
</dbReference>
<dbReference type="RefSeq" id="XP_037145275.1">
    <property type="nucleotide sequence ID" value="XM_037289380.1"/>
</dbReference>
<organism evidence="1 2">
    <name type="scientific">Zygotorulaspora mrakii</name>
    <name type="common">Zygosaccharomyces mrakii</name>
    <dbReference type="NCBI Taxonomy" id="42260"/>
    <lineage>
        <taxon>Eukaryota</taxon>
        <taxon>Fungi</taxon>
        <taxon>Dikarya</taxon>
        <taxon>Ascomycota</taxon>
        <taxon>Saccharomycotina</taxon>
        <taxon>Saccharomycetes</taxon>
        <taxon>Saccharomycetales</taxon>
        <taxon>Saccharomycetaceae</taxon>
        <taxon>Zygotorulaspora</taxon>
    </lineage>
</organism>
<reference evidence="1 2" key="1">
    <citation type="submission" date="2020-07" db="EMBL/GenBank/DDBJ databases">
        <title>The yeast mating-type switching endonuclease HO is a domesticated member of an unorthodox homing genetic element family.</title>
        <authorList>
            <person name="Coughlan A.Y."/>
            <person name="Lombardi L."/>
            <person name="Braun-Galleani S."/>
            <person name="Martos A.R."/>
            <person name="Galeote V."/>
            <person name="Bigey F."/>
            <person name="Dequin S."/>
            <person name="Byrne K.P."/>
            <person name="Wolfe K.H."/>
        </authorList>
    </citation>
    <scope>NUCLEOTIDE SEQUENCE [LARGE SCALE GENOMIC DNA]</scope>
    <source>
        <strain evidence="1 2">NRRL Y-6702</strain>
    </source>
</reference>